<dbReference type="Pfam" id="PF04938">
    <property type="entry name" value="SIP1"/>
    <property type="match status" value="1"/>
</dbReference>
<comment type="caution">
    <text evidence="3">The sequence shown here is derived from an EMBL/GenBank/DDBJ whole genome shotgun (WGS) entry which is preliminary data.</text>
</comment>
<dbReference type="GO" id="GO:0005634">
    <property type="term" value="C:nucleus"/>
    <property type="evidence" value="ECO:0007669"/>
    <property type="project" value="TreeGrafter"/>
</dbReference>
<feature type="region of interest" description="Disordered" evidence="2">
    <location>
        <begin position="140"/>
        <end position="191"/>
    </location>
</feature>
<dbReference type="AlphaFoldDB" id="A0A8H7DSF3"/>
<evidence type="ECO:0000256" key="2">
    <source>
        <dbReference type="SAM" id="MobiDB-lite"/>
    </source>
</evidence>
<dbReference type="PANTHER" id="PTHR12794:SF0">
    <property type="entry name" value="GEM-ASSOCIATED PROTEIN 2"/>
    <property type="match status" value="1"/>
</dbReference>
<accession>A0A8H7DSF3</accession>
<dbReference type="GO" id="GO:0000387">
    <property type="term" value="P:spliceosomal snRNP assembly"/>
    <property type="evidence" value="ECO:0007669"/>
    <property type="project" value="InterPro"/>
</dbReference>
<dbReference type="GeneID" id="59374698"/>
<sequence>MSASHLKRKRDDFDDSDDDEVSLGRQVLPVANLPQDFAGEPEDGLQYLFTVRRDARQRPHITRVHNPYDKPDPIIPGSSCPPAAAHPSLPSLKWRQQYASQFRNFCKNASQSTIHVTAAPPGKLMPHRKERDHWWAFLAGKPESDWNPPKKPKQNRTYTQTTRAFADDPGVAYGTPSSSKQDEDIPGGETWRINEDGEVELAQTLEYSEEPAGGDPTPPPVAPKTDATPNEGSKGREPTPILLRHIDERTALHLLMYFAHWMNLYLEEPETSTMIPTESHARWIFALLSRVEDHVSADDMSHLRSLARACISLIKVRLSTSGTSPSSSKVDMMSTTSCWMTITTIAELWAQRDLWVDAGEMLQSVSTAEAGATD</sequence>
<organism evidence="3 4">
    <name type="scientific">Pleurotus ostreatus</name>
    <name type="common">Oyster mushroom</name>
    <name type="synonym">White-rot fungus</name>
    <dbReference type="NCBI Taxonomy" id="5322"/>
    <lineage>
        <taxon>Eukaryota</taxon>
        <taxon>Fungi</taxon>
        <taxon>Dikarya</taxon>
        <taxon>Basidiomycota</taxon>
        <taxon>Agaricomycotina</taxon>
        <taxon>Agaricomycetes</taxon>
        <taxon>Agaricomycetidae</taxon>
        <taxon>Agaricales</taxon>
        <taxon>Pleurotineae</taxon>
        <taxon>Pleurotaceae</taxon>
        <taxon>Pleurotus</taxon>
    </lineage>
</organism>
<evidence type="ECO:0000313" key="3">
    <source>
        <dbReference type="EMBL" id="KAF7432936.1"/>
    </source>
</evidence>
<protein>
    <submittedName>
        <fullName evidence="3">Uncharacterized protein</fullName>
    </submittedName>
</protein>
<dbReference type="GO" id="GO:0032797">
    <property type="term" value="C:SMN complex"/>
    <property type="evidence" value="ECO:0007669"/>
    <property type="project" value="TreeGrafter"/>
</dbReference>
<gene>
    <name evidence="3" type="ORF">PC9H_004880</name>
</gene>
<dbReference type="Gene3D" id="1.20.58.1070">
    <property type="match status" value="1"/>
</dbReference>
<evidence type="ECO:0000256" key="1">
    <source>
        <dbReference type="ARBA" id="ARBA00025758"/>
    </source>
</evidence>
<dbReference type="EMBL" id="JACETU010000003">
    <property type="protein sequence ID" value="KAF7432936.1"/>
    <property type="molecule type" value="Genomic_DNA"/>
</dbReference>
<comment type="similarity">
    <text evidence="1">Belongs to the gemin-2 family.</text>
</comment>
<dbReference type="OrthoDB" id="428895at2759"/>
<evidence type="ECO:0000313" key="4">
    <source>
        <dbReference type="Proteomes" id="UP000623687"/>
    </source>
</evidence>
<dbReference type="RefSeq" id="XP_036632963.1">
    <property type="nucleotide sequence ID" value="XM_036774461.1"/>
</dbReference>
<name>A0A8H7DSF3_PLEOS</name>
<dbReference type="Proteomes" id="UP000623687">
    <property type="component" value="Unassembled WGS sequence"/>
</dbReference>
<feature type="region of interest" description="Disordered" evidence="2">
    <location>
        <begin position="1"/>
        <end position="21"/>
    </location>
</feature>
<feature type="region of interest" description="Disordered" evidence="2">
    <location>
        <begin position="209"/>
        <end position="238"/>
    </location>
</feature>
<reference evidence="3" key="1">
    <citation type="submission" date="2019-07" db="EMBL/GenBank/DDBJ databases">
        <authorList>
            <person name="Palmer J.M."/>
        </authorList>
    </citation>
    <scope>NUCLEOTIDE SEQUENCE</scope>
    <source>
        <strain evidence="3">PC9</strain>
    </source>
</reference>
<proteinExistence type="inferred from homology"/>
<dbReference type="VEuPathDB" id="FungiDB:PC9H_004880"/>
<keyword evidence="4" id="KW-1185">Reference proteome</keyword>
<dbReference type="InterPro" id="IPR035426">
    <property type="entry name" value="Gemin2/Brr1"/>
</dbReference>
<dbReference type="PANTHER" id="PTHR12794">
    <property type="entry name" value="GEMIN2"/>
    <property type="match status" value="1"/>
</dbReference>